<accession>A0A4Z2IN93</accession>
<protein>
    <submittedName>
        <fullName evidence="1">Tomoregulin-2</fullName>
    </submittedName>
</protein>
<dbReference type="EMBL" id="SRLO01000064">
    <property type="protein sequence ID" value="TNN79489.1"/>
    <property type="molecule type" value="Genomic_DNA"/>
</dbReference>
<keyword evidence="2" id="KW-1185">Reference proteome</keyword>
<dbReference type="OrthoDB" id="328123at2759"/>
<evidence type="ECO:0000313" key="1">
    <source>
        <dbReference type="EMBL" id="TNN79489.1"/>
    </source>
</evidence>
<dbReference type="AlphaFoldDB" id="A0A4Z2IN93"/>
<reference evidence="1 2" key="1">
    <citation type="submission" date="2019-03" db="EMBL/GenBank/DDBJ databases">
        <title>First draft genome of Liparis tanakae, snailfish: a comprehensive survey of snailfish specific genes.</title>
        <authorList>
            <person name="Kim W."/>
            <person name="Song I."/>
            <person name="Jeong J.-H."/>
            <person name="Kim D."/>
            <person name="Kim S."/>
            <person name="Ryu S."/>
            <person name="Song J.Y."/>
            <person name="Lee S.K."/>
        </authorList>
    </citation>
    <scope>NUCLEOTIDE SEQUENCE [LARGE SCALE GENOMIC DNA]</scope>
    <source>
        <tissue evidence="1">Muscle</tissue>
    </source>
</reference>
<proteinExistence type="predicted"/>
<sequence length="114" mass="12400">MTQGNDAKFHLFVFFSKVVLMGPRGEGSAEAGQKETSTCDICQFGAECDVDAEDVWFSEPTQLIRCGNEDRLPRVLFMSAAFRSALAAQRRATAVSVSAYKIRAELGPLPIPGL</sequence>
<evidence type="ECO:0000313" key="2">
    <source>
        <dbReference type="Proteomes" id="UP000314294"/>
    </source>
</evidence>
<name>A0A4Z2IN93_9TELE</name>
<dbReference type="Proteomes" id="UP000314294">
    <property type="component" value="Unassembled WGS sequence"/>
</dbReference>
<organism evidence="1 2">
    <name type="scientific">Liparis tanakae</name>
    <name type="common">Tanaka's snailfish</name>
    <dbReference type="NCBI Taxonomy" id="230148"/>
    <lineage>
        <taxon>Eukaryota</taxon>
        <taxon>Metazoa</taxon>
        <taxon>Chordata</taxon>
        <taxon>Craniata</taxon>
        <taxon>Vertebrata</taxon>
        <taxon>Euteleostomi</taxon>
        <taxon>Actinopterygii</taxon>
        <taxon>Neopterygii</taxon>
        <taxon>Teleostei</taxon>
        <taxon>Neoteleostei</taxon>
        <taxon>Acanthomorphata</taxon>
        <taxon>Eupercaria</taxon>
        <taxon>Perciformes</taxon>
        <taxon>Cottioidei</taxon>
        <taxon>Cottales</taxon>
        <taxon>Liparidae</taxon>
        <taxon>Liparis</taxon>
    </lineage>
</organism>
<comment type="caution">
    <text evidence="1">The sequence shown here is derived from an EMBL/GenBank/DDBJ whole genome shotgun (WGS) entry which is preliminary data.</text>
</comment>
<gene>
    <name evidence="1" type="primary">Tmeff2_1</name>
    <name evidence="1" type="ORF">EYF80_010303</name>
</gene>